<dbReference type="InterPro" id="IPR036097">
    <property type="entry name" value="HisK_dim/P_sf"/>
</dbReference>
<dbReference type="Gene3D" id="3.30.565.10">
    <property type="entry name" value="Histidine kinase-like ATPase, C-terminal domain"/>
    <property type="match status" value="1"/>
</dbReference>
<dbReference type="InterPro" id="IPR035965">
    <property type="entry name" value="PAS-like_dom_sf"/>
</dbReference>
<gene>
    <name evidence="12" type="ORF">AUJ66_03715</name>
</gene>
<dbReference type="InterPro" id="IPR003661">
    <property type="entry name" value="HisK_dim/P_dom"/>
</dbReference>
<feature type="coiled-coil region" evidence="7">
    <location>
        <begin position="240"/>
        <end position="270"/>
    </location>
</feature>
<keyword evidence="3" id="KW-0597">Phosphoprotein</keyword>
<evidence type="ECO:0000256" key="2">
    <source>
        <dbReference type="ARBA" id="ARBA00012438"/>
    </source>
</evidence>
<evidence type="ECO:0000313" key="12">
    <source>
        <dbReference type="EMBL" id="OIN97310.1"/>
    </source>
</evidence>
<dbReference type="InterPro" id="IPR005467">
    <property type="entry name" value="His_kinase_dom"/>
</dbReference>
<name>A0A1J4SGW3_9BACT</name>
<dbReference type="PANTHER" id="PTHR43711">
    <property type="entry name" value="TWO-COMPONENT HISTIDINE KINASE"/>
    <property type="match status" value="1"/>
</dbReference>
<evidence type="ECO:0000256" key="6">
    <source>
        <dbReference type="ARBA" id="ARBA00023012"/>
    </source>
</evidence>
<dbReference type="SMART" id="SM00086">
    <property type="entry name" value="PAC"/>
    <property type="match status" value="1"/>
</dbReference>
<dbReference type="InterPro" id="IPR001610">
    <property type="entry name" value="PAC"/>
</dbReference>
<dbReference type="EMBL" id="MNUO01000053">
    <property type="protein sequence ID" value="OIN97310.1"/>
    <property type="molecule type" value="Genomic_DNA"/>
</dbReference>
<dbReference type="PRINTS" id="PR00344">
    <property type="entry name" value="BCTRLSENSOR"/>
</dbReference>
<dbReference type="SMART" id="SM00387">
    <property type="entry name" value="HATPase_c"/>
    <property type="match status" value="1"/>
</dbReference>
<dbReference type="SMART" id="SM00091">
    <property type="entry name" value="PAS"/>
    <property type="match status" value="1"/>
</dbReference>
<feature type="domain" description="PAS" evidence="10">
    <location>
        <begin position="135"/>
        <end position="204"/>
    </location>
</feature>
<dbReference type="AlphaFoldDB" id="A0A1J4SGW3"/>
<feature type="domain" description="PAC" evidence="11">
    <location>
        <begin position="207"/>
        <end position="259"/>
    </location>
</feature>
<feature type="transmembrane region" description="Helical" evidence="8">
    <location>
        <begin position="45"/>
        <end position="63"/>
    </location>
</feature>
<dbReference type="InterPro" id="IPR050736">
    <property type="entry name" value="Sensor_HK_Regulatory"/>
</dbReference>
<dbReference type="InterPro" id="IPR004358">
    <property type="entry name" value="Sig_transdc_His_kin-like_C"/>
</dbReference>
<dbReference type="InterPro" id="IPR003594">
    <property type="entry name" value="HATPase_dom"/>
</dbReference>
<organism evidence="12 13">
    <name type="scientific">Candidatus Desantisbacteria bacterium CG1_02_38_46</name>
    <dbReference type="NCBI Taxonomy" id="1817893"/>
    <lineage>
        <taxon>Bacteria</taxon>
        <taxon>Candidatus Desantisiibacteriota</taxon>
    </lineage>
</organism>
<dbReference type="SUPFAM" id="SSF55785">
    <property type="entry name" value="PYP-like sensor domain (PAS domain)"/>
    <property type="match status" value="1"/>
</dbReference>
<dbReference type="PROSITE" id="PS50112">
    <property type="entry name" value="PAS"/>
    <property type="match status" value="1"/>
</dbReference>
<keyword evidence="4" id="KW-0808">Transferase</keyword>
<dbReference type="SMART" id="SM00388">
    <property type="entry name" value="HisKA"/>
    <property type="match status" value="1"/>
</dbReference>
<keyword evidence="6" id="KW-0902">Two-component regulatory system</keyword>
<dbReference type="PANTHER" id="PTHR43711:SF1">
    <property type="entry name" value="HISTIDINE KINASE 1"/>
    <property type="match status" value="1"/>
</dbReference>
<accession>A0A1J4SGW3</accession>
<reference evidence="12 13" key="1">
    <citation type="journal article" date="2016" name="Environ. Microbiol.">
        <title>Genomic resolution of a cold subsurface aquifer community provides metabolic insights for novel microbes adapted to high CO concentrations.</title>
        <authorList>
            <person name="Probst A.J."/>
            <person name="Castelle C.J."/>
            <person name="Singh A."/>
            <person name="Brown C.T."/>
            <person name="Anantharaman K."/>
            <person name="Sharon I."/>
            <person name="Hug L.A."/>
            <person name="Burstein D."/>
            <person name="Emerson J.B."/>
            <person name="Thomas B.C."/>
            <person name="Banfield J.F."/>
        </authorList>
    </citation>
    <scope>NUCLEOTIDE SEQUENCE [LARGE SCALE GENOMIC DNA]</scope>
    <source>
        <strain evidence="12">CG1_02_38_46</strain>
    </source>
</reference>
<evidence type="ECO:0000256" key="5">
    <source>
        <dbReference type="ARBA" id="ARBA00022777"/>
    </source>
</evidence>
<dbReference type="Gene3D" id="3.30.450.20">
    <property type="entry name" value="PAS domain"/>
    <property type="match status" value="1"/>
</dbReference>
<dbReference type="InterPro" id="IPR000014">
    <property type="entry name" value="PAS"/>
</dbReference>
<dbReference type="Pfam" id="PF02518">
    <property type="entry name" value="HATPase_c"/>
    <property type="match status" value="1"/>
</dbReference>
<feature type="transmembrane region" description="Helical" evidence="8">
    <location>
        <begin position="12"/>
        <end position="33"/>
    </location>
</feature>
<evidence type="ECO:0000259" key="9">
    <source>
        <dbReference type="PROSITE" id="PS50109"/>
    </source>
</evidence>
<keyword evidence="8" id="KW-0472">Membrane</keyword>
<keyword evidence="5" id="KW-0418">Kinase</keyword>
<keyword evidence="8" id="KW-0812">Transmembrane</keyword>
<dbReference type="PROSITE" id="PS50109">
    <property type="entry name" value="HIS_KIN"/>
    <property type="match status" value="1"/>
</dbReference>
<evidence type="ECO:0000256" key="8">
    <source>
        <dbReference type="SAM" id="Phobius"/>
    </source>
</evidence>
<dbReference type="Proteomes" id="UP000182278">
    <property type="component" value="Unassembled WGS sequence"/>
</dbReference>
<dbReference type="FunFam" id="3.30.565.10:FF:000006">
    <property type="entry name" value="Sensor histidine kinase WalK"/>
    <property type="match status" value="1"/>
</dbReference>
<evidence type="ECO:0000259" key="11">
    <source>
        <dbReference type="PROSITE" id="PS50113"/>
    </source>
</evidence>
<dbReference type="PROSITE" id="PS50113">
    <property type="entry name" value="PAC"/>
    <property type="match status" value="1"/>
</dbReference>
<evidence type="ECO:0000313" key="13">
    <source>
        <dbReference type="Proteomes" id="UP000182278"/>
    </source>
</evidence>
<feature type="domain" description="Histidine kinase" evidence="9">
    <location>
        <begin position="277"/>
        <end position="498"/>
    </location>
</feature>
<dbReference type="SUPFAM" id="SSF47384">
    <property type="entry name" value="Homodimeric domain of signal transducing histidine kinase"/>
    <property type="match status" value="1"/>
</dbReference>
<dbReference type="STRING" id="1817893.AUJ66_03715"/>
<dbReference type="EC" id="2.7.13.3" evidence="2"/>
<comment type="catalytic activity">
    <reaction evidence="1">
        <text>ATP + protein L-histidine = ADP + protein N-phospho-L-histidine.</text>
        <dbReference type="EC" id="2.7.13.3"/>
    </reaction>
</comment>
<dbReference type="NCBIfam" id="TIGR00229">
    <property type="entry name" value="sensory_box"/>
    <property type="match status" value="1"/>
</dbReference>
<dbReference type="CDD" id="cd00130">
    <property type="entry name" value="PAS"/>
    <property type="match status" value="1"/>
</dbReference>
<dbReference type="Pfam" id="PF00512">
    <property type="entry name" value="HisKA"/>
    <property type="match status" value="1"/>
</dbReference>
<dbReference type="CDD" id="cd00082">
    <property type="entry name" value="HisKA"/>
    <property type="match status" value="1"/>
</dbReference>
<protein>
    <recommendedName>
        <fullName evidence="2">histidine kinase</fullName>
        <ecNumber evidence="2">2.7.13.3</ecNumber>
    </recommendedName>
</protein>
<evidence type="ECO:0000256" key="1">
    <source>
        <dbReference type="ARBA" id="ARBA00000085"/>
    </source>
</evidence>
<dbReference type="Gene3D" id="1.10.287.130">
    <property type="match status" value="1"/>
</dbReference>
<evidence type="ECO:0000256" key="3">
    <source>
        <dbReference type="ARBA" id="ARBA00022553"/>
    </source>
</evidence>
<keyword evidence="7" id="KW-0175">Coiled coil</keyword>
<evidence type="ECO:0000256" key="7">
    <source>
        <dbReference type="SAM" id="Coils"/>
    </source>
</evidence>
<proteinExistence type="predicted"/>
<dbReference type="Pfam" id="PF13426">
    <property type="entry name" value="PAS_9"/>
    <property type="match status" value="1"/>
</dbReference>
<dbReference type="SUPFAM" id="SSF55874">
    <property type="entry name" value="ATPase domain of HSP90 chaperone/DNA topoisomerase II/histidine kinase"/>
    <property type="match status" value="1"/>
</dbReference>
<keyword evidence="8" id="KW-1133">Transmembrane helix</keyword>
<dbReference type="InterPro" id="IPR036890">
    <property type="entry name" value="HATPase_C_sf"/>
</dbReference>
<evidence type="ECO:0000259" key="10">
    <source>
        <dbReference type="PROSITE" id="PS50112"/>
    </source>
</evidence>
<dbReference type="GO" id="GO:0000155">
    <property type="term" value="F:phosphorelay sensor kinase activity"/>
    <property type="evidence" value="ECO:0007669"/>
    <property type="project" value="InterPro"/>
</dbReference>
<dbReference type="InterPro" id="IPR000700">
    <property type="entry name" value="PAS-assoc_C"/>
</dbReference>
<dbReference type="Gene3D" id="6.10.340.10">
    <property type="match status" value="1"/>
</dbReference>
<sequence>MKQEKISRKVVIIYALLTIIPLLVSGYIIAKYIFPYNITTVENLFLIFLLVLILSIFGVLLLMKIGKNIEIISLQTQKLASGEKVESIELRESGDEVETLAVSLNSIVQRIENESLALQTVTTQLEYASKELARQKGYTDRIINNMADTLFVIDSETMIKTVNNALLNLLGYEKKELLGKSIESIISEEKFSFFKNVKPILENGTVRNQDMFYIAKDGTKIPMSFSGSLLLDEGNNPTGIIGVARDMRELKKLLADLENANRELDRLSKVKSVFISNVSHELRTPLSIAKEGISQVLEGIKGEINPEQSDFLSIVSKNIDRLSYLIENLLDLSRIESGKVKVRRRLTDIPPLIKDVVFSFHERAREKSLEIRDEIPLDLPSVYIDPEKITQVLTNLIDNSLKFTKEGWVKIFAHAKKDEIEVSVLDTGAGIPQEYISGIFDRFQRFSYSHLPKESGLGLGLPIAKEIIDIHKGKIWAESLHSPLSCGSKLTFTIPIYNEEGYFLECLSDGIEYAKDEKTDLSLIMVQIKNNFPSQILIQLEKTIEEILRKPADSMFKYKGAIAILAFTDKNGALSIGKRIKIALETKISFELKIATYPSDGITVKELIQRCEPGKDINCR</sequence>
<comment type="caution">
    <text evidence="12">The sequence shown here is derived from an EMBL/GenBank/DDBJ whole genome shotgun (WGS) entry which is preliminary data.</text>
</comment>
<evidence type="ECO:0000256" key="4">
    <source>
        <dbReference type="ARBA" id="ARBA00022679"/>
    </source>
</evidence>